<dbReference type="Pfam" id="PF13701">
    <property type="entry name" value="DDE_Tnp_1_4"/>
    <property type="match status" value="1"/>
</dbReference>
<accession>A0ABP4BU23</accession>
<evidence type="ECO:0000259" key="1">
    <source>
        <dbReference type="Pfam" id="PF13701"/>
    </source>
</evidence>
<evidence type="ECO:0000313" key="2">
    <source>
        <dbReference type="EMBL" id="GAA0954646.1"/>
    </source>
</evidence>
<proteinExistence type="predicted"/>
<sequence>MVPVDLYATIVISHSGEEQAVPTWKKMFGFHPLTAFADHGPAGGGEALAVLLRTGRAGSNTASDHIETTRLALARLPAARRRRVLVRTGSGGGTHAFLALLTGRRLQYPVG</sequence>
<reference evidence="3" key="1">
    <citation type="journal article" date="2019" name="Int. J. Syst. Evol. Microbiol.">
        <title>The Global Catalogue of Microorganisms (GCM) 10K type strain sequencing project: providing services to taxonomists for standard genome sequencing and annotation.</title>
        <authorList>
            <consortium name="The Broad Institute Genomics Platform"/>
            <consortium name="The Broad Institute Genome Sequencing Center for Infectious Disease"/>
            <person name="Wu L."/>
            <person name="Ma J."/>
        </authorList>
    </citation>
    <scope>NUCLEOTIDE SEQUENCE [LARGE SCALE GENOMIC DNA]</scope>
    <source>
        <strain evidence="3">JCM 10696</strain>
    </source>
</reference>
<feature type="domain" description="Transposase DDE" evidence="1">
    <location>
        <begin position="4"/>
        <end position="111"/>
    </location>
</feature>
<evidence type="ECO:0000313" key="3">
    <source>
        <dbReference type="Proteomes" id="UP001500665"/>
    </source>
</evidence>
<keyword evidence="3" id="KW-1185">Reference proteome</keyword>
<comment type="caution">
    <text evidence="2">The sequence shown here is derived from an EMBL/GenBank/DDBJ whole genome shotgun (WGS) entry which is preliminary data.</text>
</comment>
<dbReference type="EMBL" id="BAAAHH010000015">
    <property type="protein sequence ID" value="GAA0954646.1"/>
    <property type="molecule type" value="Genomic_DNA"/>
</dbReference>
<dbReference type="InterPro" id="IPR025668">
    <property type="entry name" value="Tnp_DDE_dom"/>
</dbReference>
<organism evidence="2 3">
    <name type="scientific">Actinocorallia libanotica</name>
    <dbReference type="NCBI Taxonomy" id="46162"/>
    <lineage>
        <taxon>Bacteria</taxon>
        <taxon>Bacillati</taxon>
        <taxon>Actinomycetota</taxon>
        <taxon>Actinomycetes</taxon>
        <taxon>Streptosporangiales</taxon>
        <taxon>Thermomonosporaceae</taxon>
        <taxon>Actinocorallia</taxon>
    </lineage>
</organism>
<gene>
    <name evidence="2" type="ORF">GCM10009550_38160</name>
</gene>
<protein>
    <recommendedName>
        <fullName evidence="1">Transposase DDE domain-containing protein</fullName>
    </recommendedName>
</protein>
<dbReference type="Proteomes" id="UP001500665">
    <property type="component" value="Unassembled WGS sequence"/>
</dbReference>
<name>A0ABP4BU23_9ACTN</name>